<evidence type="ECO:0008006" key="3">
    <source>
        <dbReference type="Google" id="ProtNLM"/>
    </source>
</evidence>
<organism evidence="1 2">
    <name type="scientific">Smittium culicis</name>
    <dbReference type="NCBI Taxonomy" id="133412"/>
    <lineage>
        <taxon>Eukaryota</taxon>
        <taxon>Fungi</taxon>
        <taxon>Fungi incertae sedis</taxon>
        <taxon>Zoopagomycota</taxon>
        <taxon>Kickxellomycotina</taxon>
        <taxon>Harpellomycetes</taxon>
        <taxon>Harpellales</taxon>
        <taxon>Legeriomycetaceae</taxon>
        <taxon>Smittium</taxon>
    </lineage>
</organism>
<reference evidence="2" key="1">
    <citation type="submission" date="2017-01" db="EMBL/GenBank/DDBJ databases">
        <authorList>
            <person name="Wang Y."/>
            <person name="White M."/>
            <person name="Kvist S."/>
            <person name="Moncalvo J.-M."/>
        </authorList>
    </citation>
    <scope>NUCLEOTIDE SEQUENCE [LARGE SCALE GENOMIC DNA]</scope>
    <source>
        <strain evidence="2">ID-206-W2</strain>
    </source>
</reference>
<sequence>MLRRLLPKVVIVQETLVKREDWAVTIPGHEVFHDCEREGSNHGVLLVISKGHVAQIIIGIEGKLVVAQDQLYELTIKFCSFYLPCNSTTERASIKGKILEFLLNWSFENLEEPCIISGDFNISNFALGLLLKRHNTGYIVVD</sequence>
<gene>
    <name evidence="1" type="ORF">AYI69_g3745</name>
</gene>
<dbReference type="SUPFAM" id="SSF56219">
    <property type="entry name" value="DNase I-like"/>
    <property type="match status" value="1"/>
</dbReference>
<proteinExistence type="predicted"/>
<dbReference type="Gene3D" id="3.60.10.10">
    <property type="entry name" value="Endonuclease/exonuclease/phosphatase"/>
    <property type="match status" value="1"/>
</dbReference>
<dbReference type="Proteomes" id="UP000187429">
    <property type="component" value="Unassembled WGS sequence"/>
</dbReference>
<evidence type="ECO:0000313" key="1">
    <source>
        <dbReference type="EMBL" id="OMJ26843.1"/>
    </source>
</evidence>
<keyword evidence="2" id="KW-1185">Reference proteome</keyword>
<dbReference type="EMBL" id="LSSM01001322">
    <property type="protein sequence ID" value="OMJ26843.1"/>
    <property type="molecule type" value="Genomic_DNA"/>
</dbReference>
<accession>A0A1R1YIY9</accession>
<protein>
    <recommendedName>
        <fullName evidence="3">Endonuclease/exonuclease/phosphatase domain-containing protein</fullName>
    </recommendedName>
</protein>
<dbReference type="AlphaFoldDB" id="A0A1R1YIY9"/>
<dbReference type="OrthoDB" id="2671967at2759"/>
<name>A0A1R1YIY9_9FUNG</name>
<evidence type="ECO:0000313" key="2">
    <source>
        <dbReference type="Proteomes" id="UP000187429"/>
    </source>
</evidence>
<comment type="caution">
    <text evidence="1">The sequence shown here is derived from an EMBL/GenBank/DDBJ whole genome shotgun (WGS) entry which is preliminary data.</text>
</comment>
<dbReference type="InterPro" id="IPR036691">
    <property type="entry name" value="Endo/exonu/phosph_ase_sf"/>
</dbReference>